<evidence type="ECO:0000313" key="14">
    <source>
        <dbReference type="Proteomes" id="UP000272400"/>
    </source>
</evidence>
<dbReference type="Pfam" id="PF00512">
    <property type="entry name" value="HisKA"/>
    <property type="match status" value="1"/>
</dbReference>
<name>A0A3N1D237_9ACTN</name>
<dbReference type="Pfam" id="PF02518">
    <property type="entry name" value="HATPase_c"/>
    <property type="match status" value="1"/>
</dbReference>
<dbReference type="Proteomes" id="UP000272400">
    <property type="component" value="Unassembled WGS sequence"/>
</dbReference>
<dbReference type="InterPro" id="IPR003661">
    <property type="entry name" value="HisK_dim/P_dom"/>
</dbReference>
<feature type="domain" description="HAMP" evidence="12">
    <location>
        <begin position="164"/>
        <end position="216"/>
    </location>
</feature>
<dbReference type="EC" id="2.7.13.3" evidence="3"/>
<keyword evidence="6 10" id="KW-0812">Transmembrane</keyword>
<keyword evidence="8 10" id="KW-1133">Transmembrane helix</keyword>
<evidence type="ECO:0000256" key="6">
    <source>
        <dbReference type="ARBA" id="ARBA00022692"/>
    </source>
</evidence>
<keyword evidence="9" id="KW-0902">Two-component regulatory system</keyword>
<dbReference type="InterPro" id="IPR003594">
    <property type="entry name" value="HATPase_dom"/>
</dbReference>
<dbReference type="SMART" id="SM00388">
    <property type="entry name" value="HisKA"/>
    <property type="match status" value="1"/>
</dbReference>
<evidence type="ECO:0000259" key="12">
    <source>
        <dbReference type="PROSITE" id="PS50885"/>
    </source>
</evidence>
<keyword evidence="14" id="KW-1185">Reference proteome</keyword>
<protein>
    <recommendedName>
        <fullName evidence="3">histidine kinase</fullName>
        <ecNumber evidence="3">2.7.13.3</ecNumber>
    </recommendedName>
</protein>
<dbReference type="InterPro" id="IPR050428">
    <property type="entry name" value="TCS_sensor_his_kinase"/>
</dbReference>
<feature type="transmembrane region" description="Helical" evidence="10">
    <location>
        <begin position="12"/>
        <end position="33"/>
    </location>
</feature>
<reference evidence="13 14" key="1">
    <citation type="submission" date="2018-11" db="EMBL/GenBank/DDBJ databases">
        <title>Sequencing the genomes of 1000 actinobacteria strains.</title>
        <authorList>
            <person name="Klenk H.-P."/>
        </authorList>
    </citation>
    <scope>NUCLEOTIDE SEQUENCE [LARGE SCALE GENOMIC DNA]</scope>
    <source>
        <strain evidence="13 14">DSM 44254</strain>
    </source>
</reference>
<evidence type="ECO:0000256" key="3">
    <source>
        <dbReference type="ARBA" id="ARBA00012438"/>
    </source>
</evidence>
<dbReference type="AlphaFoldDB" id="A0A3N1D237"/>
<comment type="subcellular location">
    <subcellularLocation>
        <location evidence="2">Cell membrane</location>
    </subcellularLocation>
</comment>
<dbReference type="Pfam" id="PF00672">
    <property type="entry name" value="HAMP"/>
    <property type="match status" value="1"/>
</dbReference>
<evidence type="ECO:0000256" key="10">
    <source>
        <dbReference type="SAM" id="Phobius"/>
    </source>
</evidence>
<dbReference type="PROSITE" id="PS50885">
    <property type="entry name" value="HAMP"/>
    <property type="match status" value="1"/>
</dbReference>
<evidence type="ECO:0000256" key="5">
    <source>
        <dbReference type="ARBA" id="ARBA00022679"/>
    </source>
</evidence>
<dbReference type="RefSeq" id="WP_211359894.1">
    <property type="nucleotide sequence ID" value="NZ_RJKE01000001.1"/>
</dbReference>
<keyword evidence="7 13" id="KW-0418">Kinase</keyword>
<evidence type="ECO:0000256" key="1">
    <source>
        <dbReference type="ARBA" id="ARBA00000085"/>
    </source>
</evidence>
<dbReference type="CDD" id="cd00082">
    <property type="entry name" value="HisKA"/>
    <property type="match status" value="1"/>
</dbReference>
<dbReference type="GO" id="GO:0000155">
    <property type="term" value="F:phosphorelay sensor kinase activity"/>
    <property type="evidence" value="ECO:0007669"/>
    <property type="project" value="InterPro"/>
</dbReference>
<dbReference type="PROSITE" id="PS50109">
    <property type="entry name" value="HIS_KIN"/>
    <property type="match status" value="1"/>
</dbReference>
<sequence>MRRRIVSLSVLASMLAISLFGIPLAVGVARYLIADERAELERMATQATLAVVNGGAGAVLPETESDVFLGLYDRSGRKIRGTGPEVGDEPVRSALGGRVTSTDSGSDFVVTIPVAGDESAIAVVRAAESRWEVSGQIGLTWLLMLGTACVAAGLTWLLARRQARRLALPIEDLAMTAARLGEGDFSVRTRPSGIPEVDEAGAALNATAARINGLITRERAFSADASHQLRTPLTGLKLRLEAALDGPTANRDRALAQAIETVDRLEDTIRDLLALARDAPRQGRPLDVAALTEEIEHTWHRDLAAHSRPLRVRVERDAPPSTASSPAVRQILAVLLDNASRHGSGTVTVTVRDASGALALDVSDEGDVGAEDTETFFRRTPTREGHRIGLAMARTLAEAENGRLTLTASSPTTFTLLLPAARTT</sequence>
<dbReference type="EMBL" id="RJKE01000001">
    <property type="protein sequence ID" value="ROO87550.1"/>
    <property type="molecule type" value="Genomic_DNA"/>
</dbReference>
<dbReference type="PANTHER" id="PTHR45436:SF5">
    <property type="entry name" value="SENSOR HISTIDINE KINASE TRCS"/>
    <property type="match status" value="1"/>
</dbReference>
<dbReference type="SMART" id="SM00304">
    <property type="entry name" value="HAMP"/>
    <property type="match status" value="1"/>
</dbReference>
<dbReference type="Gene3D" id="6.10.340.10">
    <property type="match status" value="1"/>
</dbReference>
<dbReference type="SUPFAM" id="SSF47384">
    <property type="entry name" value="Homodimeric domain of signal transducing histidine kinase"/>
    <property type="match status" value="1"/>
</dbReference>
<evidence type="ECO:0000256" key="8">
    <source>
        <dbReference type="ARBA" id="ARBA00022989"/>
    </source>
</evidence>
<evidence type="ECO:0000259" key="11">
    <source>
        <dbReference type="PROSITE" id="PS50109"/>
    </source>
</evidence>
<evidence type="ECO:0000256" key="2">
    <source>
        <dbReference type="ARBA" id="ARBA00004236"/>
    </source>
</evidence>
<keyword evidence="4" id="KW-0597">Phosphoprotein</keyword>
<dbReference type="InterPro" id="IPR003660">
    <property type="entry name" value="HAMP_dom"/>
</dbReference>
<keyword evidence="10" id="KW-0472">Membrane</keyword>
<dbReference type="PANTHER" id="PTHR45436">
    <property type="entry name" value="SENSOR HISTIDINE KINASE YKOH"/>
    <property type="match status" value="1"/>
</dbReference>
<comment type="caution">
    <text evidence="13">The sequence shown here is derived from an EMBL/GenBank/DDBJ whole genome shotgun (WGS) entry which is preliminary data.</text>
</comment>
<evidence type="ECO:0000256" key="9">
    <source>
        <dbReference type="ARBA" id="ARBA00023012"/>
    </source>
</evidence>
<organism evidence="13 14">
    <name type="scientific">Actinocorallia herbida</name>
    <dbReference type="NCBI Taxonomy" id="58109"/>
    <lineage>
        <taxon>Bacteria</taxon>
        <taxon>Bacillati</taxon>
        <taxon>Actinomycetota</taxon>
        <taxon>Actinomycetes</taxon>
        <taxon>Streptosporangiales</taxon>
        <taxon>Thermomonosporaceae</taxon>
        <taxon>Actinocorallia</taxon>
    </lineage>
</organism>
<dbReference type="SUPFAM" id="SSF55874">
    <property type="entry name" value="ATPase domain of HSP90 chaperone/DNA topoisomerase II/histidine kinase"/>
    <property type="match status" value="1"/>
</dbReference>
<comment type="catalytic activity">
    <reaction evidence="1">
        <text>ATP + protein L-histidine = ADP + protein N-phospho-L-histidine.</text>
        <dbReference type="EC" id="2.7.13.3"/>
    </reaction>
</comment>
<keyword evidence="5" id="KW-0808">Transferase</keyword>
<dbReference type="InterPro" id="IPR005467">
    <property type="entry name" value="His_kinase_dom"/>
</dbReference>
<evidence type="ECO:0000313" key="13">
    <source>
        <dbReference type="EMBL" id="ROO87550.1"/>
    </source>
</evidence>
<dbReference type="Gene3D" id="3.30.565.10">
    <property type="entry name" value="Histidine kinase-like ATPase, C-terminal domain"/>
    <property type="match status" value="1"/>
</dbReference>
<feature type="domain" description="Histidine kinase" evidence="11">
    <location>
        <begin position="224"/>
        <end position="422"/>
    </location>
</feature>
<accession>A0A3N1D237</accession>
<dbReference type="GO" id="GO:0005886">
    <property type="term" value="C:plasma membrane"/>
    <property type="evidence" value="ECO:0007669"/>
    <property type="project" value="UniProtKB-SubCell"/>
</dbReference>
<proteinExistence type="predicted"/>
<gene>
    <name evidence="13" type="ORF">EDD29_5160</name>
</gene>
<dbReference type="SMART" id="SM00387">
    <property type="entry name" value="HATPase_c"/>
    <property type="match status" value="1"/>
</dbReference>
<feature type="transmembrane region" description="Helical" evidence="10">
    <location>
        <begin position="139"/>
        <end position="159"/>
    </location>
</feature>
<evidence type="ECO:0000256" key="4">
    <source>
        <dbReference type="ARBA" id="ARBA00022553"/>
    </source>
</evidence>
<dbReference type="Gene3D" id="1.10.287.130">
    <property type="match status" value="1"/>
</dbReference>
<evidence type="ECO:0000256" key="7">
    <source>
        <dbReference type="ARBA" id="ARBA00022777"/>
    </source>
</evidence>
<dbReference type="InterPro" id="IPR036890">
    <property type="entry name" value="HATPase_C_sf"/>
</dbReference>
<dbReference type="InterPro" id="IPR036097">
    <property type="entry name" value="HisK_dim/P_sf"/>
</dbReference>